<organism evidence="2 3">
    <name type="scientific">Alkanindiges illinoisensis</name>
    <dbReference type="NCBI Taxonomy" id="197183"/>
    <lineage>
        <taxon>Bacteria</taxon>
        <taxon>Pseudomonadati</taxon>
        <taxon>Pseudomonadota</taxon>
        <taxon>Gammaproteobacteria</taxon>
        <taxon>Moraxellales</taxon>
        <taxon>Moraxellaceae</taxon>
        <taxon>Alkanindiges</taxon>
    </lineage>
</organism>
<dbReference type="PROSITE" id="PS51257">
    <property type="entry name" value="PROKAR_LIPOPROTEIN"/>
    <property type="match status" value="1"/>
</dbReference>
<dbReference type="InterPro" id="IPR013230">
    <property type="entry name" value="Peptidase_M15A_C"/>
</dbReference>
<sequence>MKKGARMLQQTKADHTQLRWLFLLCLMPLLGSCINPPAKKPVIHTQVIRPAQPLKLNKLPPELMIEQNTHWHRAPPSSYKQWLSEGSHEQQVNRYHNYLIRHDVSRAAPMFELLKSARDWERCGREPYAVPSSELWDNLLPTLKVLQQLQDQKILDDIEVTSVYRDAELNQCANGSPGSKHVHNSALDFRIGSENPDIGELEKIARAKHQLCEYWQNNGQRLNMGLGVYASGQIHIDTQGFRTWGPDHTHNTSICPS</sequence>
<dbReference type="AlphaFoldDB" id="A0A4Y7XBV2"/>
<feature type="domain" description="Peptidase M15A C-terminal" evidence="1">
    <location>
        <begin position="139"/>
        <end position="209"/>
    </location>
</feature>
<comment type="caution">
    <text evidence="2">The sequence shown here is derived from an EMBL/GenBank/DDBJ whole genome shotgun (WGS) entry which is preliminary data.</text>
</comment>
<dbReference type="OrthoDB" id="6695647at2"/>
<accession>A0A4Y7XBV2</accession>
<evidence type="ECO:0000313" key="2">
    <source>
        <dbReference type="EMBL" id="TEU26142.1"/>
    </source>
</evidence>
<dbReference type="InterPro" id="IPR009045">
    <property type="entry name" value="Zn_M74/Hedgehog-like"/>
</dbReference>
<dbReference type="STRING" id="1120977.GCA_000619845_00372"/>
<keyword evidence="3" id="KW-1185">Reference proteome</keyword>
<gene>
    <name evidence="2" type="ORF">E2B99_08495</name>
</gene>
<evidence type="ECO:0000259" key="1">
    <source>
        <dbReference type="Pfam" id="PF08291"/>
    </source>
</evidence>
<reference evidence="2 3" key="1">
    <citation type="submission" date="2019-03" db="EMBL/GenBank/DDBJ databases">
        <title>Alkanindiges illinoisensis: a potential pathogenic isolated from ascites of a gastric cancer patient with abdominal metastasis.</title>
        <authorList>
            <person name="Hu X."/>
            <person name="Yang B."/>
            <person name="Yan X."/>
            <person name="Lin L."/>
            <person name="Zhao H."/>
            <person name="Zhou F."/>
            <person name="Su B."/>
            <person name="Chen J."/>
            <person name="Rui Y."/>
            <person name="Wang Q."/>
            <person name="Zheng L."/>
        </authorList>
    </citation>
    <scope>NUCLEOTIDE SEQUENCE [LARGE SCALE GENOMIC DNA]</scope>
    <source>
        <strain evidence="2 3">NFYY 23406</strain>
    </source>
</reference>
<dbReference type="Pfam" id="PF08291">
    <property type="entry name" value="Peptidase_M15_3"/>
    <property type="match status" value="1"/>
</dbReference>
<evidence type="ECO:0000313" key="3">
    <source>
        <dbReference type="Proteomes" id="UP000297834"/>
    </source>
</evidence>
<protein>
    <submittedName>
        <fullName evidence="2">Peptidase M15</fullName>
    </submittedName>
</protein>
<dbReference type="SUPFAM" id="SSF55166">
    <property type="entry name" value="Hedgehog/DD-peptidase"/>
    <property type="match status" value="1"/>
</dbReference>
<dbReference type="Proteomes" id="UP000297834">
    <property type="component" value="Unassembled WGS sequence"/>
</dbReference>
<dbReference type="Gene3D" id="3.30.1380.10">
    <property type="match status" value="1"/>
</dbReference>
<name>A0A4Y7XBV2_9GAMM</name>
<dbReference type="EMBL" id="SNTY01000030">
    <property type="protein sequence ID" value="TEU26142.1"/>
    <property type="molecule type" value="Genomic_DNA"/>
</dbReference>
<proteinExistence type="predicted"/>